<evidence type="ECO:0000256" key="10">
    <source>
        <dbReference type="ARBA" id="ARBA00023304"/>
    </source>
</evidence>
<comment type="similarity">
    <text evidence="3 11">Belongs to the TPP enzyme family.</text>
</comment>
<evidence type="ECO:0000256" key="3">
    <source>
        <dbReference type="ARBA" id="ARBA00007812"/>
    </source>
</evidence>
<dbReference type="PANTHER" id="PTHR18968">
    <property type="entry name" value="THIAMINE PYROPHOSPHATE ENZYMES"/>
    <property type="match status" value="1"/>
</dbReference>
<evidence type="ECO:0000259" key="14">
    <source>
        <dbReference type="Pfam" id="PF02776"/>
    </source>
</evidence>
<dbReference type="InterPro" id="IPR012001">
    <property type="entry name" value="Thiamin_PyroP_enz_TPP-bd_dom"/>
</dbReference>
<evidence type="ECO:0000256" key="5">
    <source>
        <dbReference type="ARBA" id="ARBA00022605"/>
    </source>
</evidence>
<evidence type="ECO:0000256" key="7">
    <source>
        <dbReference type="ARBA" id="ARBA00022723"/>
    </source>
</evidence>
<dbReference type="FunFam" id="3.40.50.1220:FF:000008">
    <property type="entry name" value="Acetolactate synthase"/>
    <property type="match status" value="1"/>
</dbReference>
<comment type="catalytic activity">
    <reaction evidence="11">
        <text>2 pyruvate + H(+) = (2S)-2-acetolactate + CO2</text>
        <dbReference type="Rhea" id="RHEA:25249"/>
        <dbReference type="ChEBI" id="CHEBI:15361"/>
        <dbReference type="ChEBI" id="CHEBI:15378"/>
        <dbReference type="ChEBI" id="CHEBI:16526"/>
        <dbReference type="ChEBI" id="CHEBI:58476"/>
        <dbReference type="EC" id="2.2.1.6"/>
    </reaction>
</comment>
<organism evidence="15">
    <name type="scientific">Arcella intermedia</name>
    <dbReference type="NCBI Taxonomy" id="1963864"/>
    <lineage>
        <taxon>Eukaryota</taxon>
        <taxon>Amoebozoa</taxon>
        <taxon>Tubulinea</taxon>
        <taxon>Elardia</taxon>
        <taxon>Arcellinida</taxon>
        <taxon>Sphaerothecina</taxon>
        <taxon>Arcellidae</taxon>
        <taxon>Arcella</taxon>
    </lineage>
</organism>
<protein>
    <recommendedName>
        <fullName evidence="4 11">Acetolactate synthase</fullName>
        <ecNumber evidence="4 11">2.2.1.6</ecNumber>
    </recommendedName>
</protein>
<dbReference type="InterPro" id="IPR029035">
    <property type="entry name" value="DHS-like_NAD/FAD-binding_dom"/>
</dbReference>
<keyword evidence="8 11" id="KW-0460">Magnesium</keyword>
<keyword evidence="10 11" id="KW-0100">Branched-chain amino acid biosynthesis</keyword>
<dbReference type="FunFam" id="3.40.50.970:FF:000007">
    <property type="entry name" value="Acetolactate synthase"/>
    <property type="match status" value="1"/>
</dbReference>
<dbReference type="NCBIfam" id="TIGR00118">
    <property type="entry name" value="acolac_lg"/>
    <property type="match status" value="1"/>
</dbReference>
<dbReference type="UniPathway" id="UPA00047">
    <property type="reaction ID" value="UER00055"/>
</dbReference>
<dbReference type="PROSITE" id="PS00187">
    <property type="entry name" value="TPP_ENZYMES"/>
    <property type="match status" value="1"/>
</dbReference>
<dbReference type="Pfam" id="PF02775">
    <property type="entry name" value="TPP_enzyme_C"/>
    <property type="match status" value="1"/>
</dbReference>
<evidence type="ECO:0000259" key="13">
    <source>
        <dbReference type="Pfam" id="PF02775"/>
    </source>
</evidence>
<comment type="pathway">
    <text evidence="1 11">Amino-acid biosynthesis; L-isoleucine biosynthesis; L-isoleucine from 2-oxobutanoate: step 1/4.</text>
</comment>
<dbReference type="AlphaFoldDB" id="A0A6B2L0D5"/>
<evidence type="ECO:0000256" key="1">
    <source>
        <dbReference type="ARBA" id="ARBA00004974"/>
    </source>
</evidence>
<comment type="cofactor">
    <cofactor evidence="11">
        <name>thiamine diphosphate</name>
        <dbReference type="ChEBI" id="CHEBI:58937"/>
    </cofactor>
    <text evidence="11">Binds 1 thiamine pyrophosphate per subunit.</text>
</comment>
<proteinExistence type="inferred from homology"/>
<dbReference type="EMBL" id="GIBP01001491">
    <property type="protein sequence ID" value="NDV30460.1"/>
    <property type="molecule type" value="Transcribed_RNA"/>
</dbReference>
<dbReference type="Gene3D" id="3.40.50.970">
    <property type="match status" value="2"/>
</dbReference>
<dbReference type="GO" id="GO:0000287">
    <property type="term" value="F:magnesium ion binding"/>
    <property type="evidence" value="ECO:0007669"/>
    <property type="project" value="UniProtKB-UniRule"/>
</dbReference>
<dbReference type="GO" id="GO:0030976">
    <property type="term" value="F:thiamine pyrophosphate binding"/>
    <property type="evidence" value="ECO:0007669"/>
    <property type="project" value="UniProtKB-UniRule"/>
</dbReference>
<dbReference type="GO" id="GO:0005739">
    <property type="term" value="C:mitochondrion"/>
    <property type="evidence" value="ECO:0007669"/>
    <property type="project" value="TreeGrafter"/>
</dbReference>
<dbReference type="InterPro" id="IPR011766">
    <property type="entry name" value="TPP_enzyme_TPP-bd"/>
</dbReference>
<dbReference type="GO" id="GO:0050660">
    <property type="term" value="F:flavin adenine dinucleotide binding"/>
    <property type="evidence" value="ECO:0007669"/>
    <property type="project" value="InterPro"/>
</dbReference>
<dbReference type="SUPFAM" id="SSF52518">
    <property type="entry name" value="Thiamin diphosphate-binding fold (THDP-binding)"/>
    <property type="match status" value="2"/>
</dbReference>
<dbReference type="GO" id="GO:0009099">
    <property type="term" value="P:L-valine biosynthetic process"/>
    <property type="evidence" value="ECO:0007669"/>
    <property type="project" value="UniProtKB-UniPathway"/>
</dbReference>
<keyword evidence="5 11" id="KW-0028">Amino-acid biosynthesis</keyword>
<evidence type="ECO:0000259" key="12">
    <source>
        <dbReference type="Pfam" id="PF00205"/>
    </source>
</evidence>
<keyword evidence="7 11" id="KW-0479">Metal-binding</keyword>
<keyword evidence="9 11" id="KW-0786">Thiamine pyrophosphate</keyword>
<comment type="pathway">
    <text evidence="2 11">Amino-acid biosynthesis; L-valine biosynthesis; L-valine from pyruvate: step 1/4.</text>
</comment>
<dbReference type="InterPro" id="IPR012846">
    <property type="entry name" value="Acetolactate_synth_lsu"/>
</dbReference>
<feature type="domain" description="Thiamine pyrophosphate enzyme central" evidence="12">
    <location>
        <begin position="185"/>
        <end position="326"/>
    </location>
</feature>
<feature type="domain" description="Thiamine pyrophosphate enzyme TPP-binding" evidence="13">
    <location>
        <begin position="392"/>
        <end position="539"/>
    </location>
</feature>
<evidence type="ECO:0000256" key="8">
    <source>
        <dbReference type="ARBA" id="ARBA00022842"/>
    </source>
</evidence>
<dbReference type="CDD" id="cd02015">
    <property type="entry name" value="TPP_AHAS"/>
    <property type="match status" value="1"/>
</dbReference>
<evidence type="ECO:0000256" key="2">
    <source>
        <dbReference type="ARBA" id="ARBA00005025"/>
    </source>
</evidence>
<dbReference type="GO" id="GO:0003984">
    <property type="term" value="F:acetolactate synthase activity"/>
    <property type="evidence" value="ECO:0007669"/>
    <property type="project" value="UniProtKB-EC"/>
</dbReference>
<dbReference type="GO" id="GO:0005948">
    <property type="term" value="C:acetolactate synthase complex"/>
    <property type="evidence" value="ECO:0007669"/>
    <property type="project" value="TreeGrafter"/>
</dbReference>
<evidence type="ECO:0000256" key="9">
    <source>
        <dbReference type="ARBA" id="ARBA00023052"/>
    </source>
</evidence>
<dbReference type="GO" id="GO:0009097">
    <property type="term" value="P:isoleucine biosynthetic process"/>
    <property type="evidence" value="ECO:0007669"/>
    <property type="project" value="UniProtKB-UniPathway"/>
</dbReference>
<evidence type="ECO:0000256" key="6">
    <source>
        <dbReference type="ARBA" id="ARBA00022679"/>
    </source>
</evidence>
<dbReference type="PANTHER" id="PTHR18968:SF13">
    <property type="entry name" value="ACETOLACTATE SYNTHASE CATALYTIC SUBUNIT, MITOCHONDRIAL"/>
    <property type="match status" value="1"/>
</dbReference>
<dbReference type="Gene3D" id="3.40.50.1220">
    <property type="entry name" value="TPP-binding domain"/>
    <property type="match status" value="1"/>
</dbReference>
<dbReference type="SUPFAM" id="SSF52467">
    <property type="entry name" value="DHS-like NAD/FAD-binding domain"/>
    <property type="match status" value="1"/>
</dbReference>
<dbReference type="InterPro" id="IPR012000">
    <property type="entry name" value="Thiamin_PyroP_enz_cen_dom"/>
</dbReference>
<dbReference type="UniPathway" id="UPA00049">
    <property type="reaction ID" value="UER00059"/>
</dbReference>
<accession>A0A6B2L0D5</accession>
<sequence length="574" mass="62675">MREHGIRTIFGYPGGAILPVFDAIFGSKHFNFILTRHEQGAGHMAEGYARVTGKPGVCLVTSGPGATNLITPMQDAMSDGVPMVVCSGQVASTVIGTDAFQECDIISMSKACTKWNLQIHDVHDIPFCLDKAFEIAKSGRPGPVLLDLPKNISAAVFHNENAQPPAHLLPDPFVTPQASEESILEAANLINKAKKPVLYVGHGVLSAKATEQLRSLAQKAQIPVCTTLLGLGAFNEHDPLSVHMLGMHGSAYANLTMQNADLVIGVGGRFDDRITGKVSDFVPEARKAEREGRGGVIHFDIRPSAINKIIKATVPVLGDCKDSLERVLPLVNPVSASERSEWLDQVQRWKSKFPFHFDETLEGQKLKPQLAISVLNEECEKYGKENVIVTTGVGQHQMWAAQFYRWTHPHSFLSSGGLGTMGYGLPSAIGAKLAAPDKIVVDIDGDGSFSMTGMELGTAAQFNIGIKVMVLNNEFQGMVKQWQDLFYDERHSGTKQYNPNFVAFAESWGVKGIRATNEKELREKMKEFIAYQGPILFEVVVDAEEHVLPMVAVGKALHEMVFVPHQKQEGEVPS</sequence>
<keyword evidence="6 11" id="KW-0808">Transferase</keyword>
<comment type="cofactor">
    <cofactor evidence="11">
        <name>Mg(2+)</name>
        <dbReference type="ChEBI" id="CHEBI:18420"/>
    </cofactor>
    <text evidence="11">Binds 1 Mg(2+) ion per subunit.</text>
</comment>
<dbReference type="Pfam" id="PF02776">
    <property type="entry name" value="TPP_enzyme_N"/>
    <property type="match status" value="1"/>
</dbReference>
<evidence type="ECO:0000256" key="4">
    <source>
        <dbReference type="ARBA" id="ARBA00013145"/>
    </source>
</evidence>
<dbReference type="EC" id="2.2.1.6" evidence="4 11"/>
<evidence type="ECO:0000313" key="15">
    <source>
        <dbReference type="EMBL" id="NDV30460.1"/>
    </source>
</evidence>
<dbReference type="Pfam" id="PF00205">
    <property type="entry name" value="TPP_enzyme_M"/>
    <property type="match status" value="1"/>
</dbReference>
<dbReference type="InterPro" id="IPR039368">
    <property type="entry name" value="AHAS_TPP"/>
</dbReference>
<evidence type="ECO:0000256" key="11">
    <source>
        <dbReference type="RuleBase" id="RU003591"/>
    </source>
</evidence>
<dbReference type="InterPro" id="IPR045229">
    <property type="entry name" value="TPP_enz"/>
</dbReference>
<name>A0A6B2L0D5_9EUKA</name>
<dbReference type="CDD" id="cd07035">
    <property type="entry name" value="TPP_PYR_POX_like"/>
    <property type="match status" value="1"/>
</dbReference>
<dbReference type="InterPro" id="IPR000399">
    <property type="entry name" value="TPP-bd_CS"/>
</dbReference>
<reference evidence="15" key="1">
    <citation type="journal article" date="2020" name="J. Eukaryot. Microbiol.">
        <title>De novo Sequencing, Assembly and Annotation of the Transcriptome for the Free-Living Testate Amoeba Arcella intermedia.</title>
        <authorList>
            <person name="Ribeiro G.M."/>
            <person name="Porfirio-Sousa A.L."/>
            <person name="Maurer-Alcala X.X."/>
            <person name="Katz L.A."/>
            <person name="Lahr D.J.G."/>
        </authorList>
    </citation>
    <scope>NUCLEOTIDE SEQUENCE</scope>
</reference>
<feature type="domain" description="Thiamine pyrophosphate enzyme N-terminal TPP-binding" evidence="14">
    <location>
        <begin position="1"/>
        <end position="108"/>
    </location>
</feature>
<dbReference type="InterPro" id="IPR029061">
    <property type="entry name" value="THDP-binding"/>
</dbReference>